<feature type="transmembrane region" description="Helical" evidence="4">
    <location>
        <begin position="170"/>
        <end position="191"/>
    </location>
</feature>
<dbReference type="PANTHER" id="PTHR23534">
    <property type="entry name" value="MFS PERMEASE"/>
    <property type="match status" value="1"/>
</dbReference>
<keyword evidence="1 4" id="KW-0812">Transmembrane</keyword>
<feature type="domain" description="Major facilitator superfamily (MFS) profile" evidence="5">
    <location>
        <begin position="213"/>
        <end position="393"/>
    </location>
</feature>
<feature type="transmembrane region" description="Helical" evidence="4">
    <location>
        <begin position="97"/>
        <end position="114"/>
    </location>
</feature>
<protein>
    <submittedName>
        <fullName evidence="6">Major facilitator superfamily MFS_1</fullName>
    </submittedName>
</protein>
<evidence type="ECO:0000313" key="7">
    <source>
        <dbReference type="Proteomes" id="UP000001947"/>
    </source>
</evidence>
<evidence type="ECO:0000256" key="1">
    <source>
        <dbReference type="ARBA" id="ARBA00022692"/>
    </source>
</evidence>
<dbReference type="Gene3D" id="1.20.1250.20">
    <property type="entry name" value="MFS general substrate transporter like domains"/>
    <property type="match status" value="1"/>
</dbReference>
<evidence type="ECO:0000313" key="6">
    <source>
        <dbReference type="EMBL" id="ABD82736.1"/>
    </source>
</evidence>
<feature type="transmembrane region" description="Helical" evidence="4">
    <location>
        <begin position="367"/>
        <end position="387"/>
    </location>
</feature>
<dbReference type="RefSeq" id="WP_011469951.1">
    <property type="nucleotide sequence ID" value="NC_007912.1"/>
</dbReference>
<gene>
    <name evidence="6" type="ordered locus">Sde_3481</name>
</gene>
<name>Q21EZ3_SACD2</name>
<evidence type="ECO:0000256" key="3">
    <source>
        <dbReference type="ARBA" id="ARBA00023136"/>
    </source>
</evidence>
<dbReference type="PANTHER" id="PTHR23534:SF1">
    <property type="entry name" value="MAJOR FACILITATOR SUPERFAMILY PROTEIN"/>
    <property type="match status" value="1"/>
</dbReference>
<dbReference type="Pfam" id="PF07690">
    <property type="entry name" value="MFS_1"/>
    <property type="match status" value="1"/>
</dbReference>
<organism evidence="6 7">
    <name type="scientific">Saccharophagus degradans (strain 2-40 / ATCC 43961 / DSM 17024)</name>
    <dbReference type="NCBI Taxonomy" id="203122"/>
    <lineage>
        <taxon>Bacteria</taxon>
        <taxon>Pseudomonadati</taxon>
        <taxon>Pseudomonadota</taxon>
        <taxon>Gammaproteobacteria</taxon>
        <taxon>Cellvibrionales</taxon>
        <taxon>Cellvibrionaceae</taxon>
        <taxon>Saccharophagus</taxon>
    </lineage>
</organism>
<dbReference type="STRING" id="203122.Sde_3481"/>
<feature type="transmembrane region" description="Helical" evidence="4">
    <location>
        <begin position="343"/>
        <end position="361"/>
    </location>
</feature>
<dbReference type="InterPro" id="IPR011701">
    <property type="entry name" value="MFS"/>
</dbReference>
<evidence type="ECO:0000256" key="4">
    <source>
        <dbReference type="SAM" id="Phobius"/>
    </source>
</evidence>
<keyword evidence="7" id="KW-1185">Reference proteome</keyword>
<dbReference type="AlphaFoldDB" id="Q21EZ3"/>
<reference evidence="6 7" key="1">
    <citation type="journal article" date="2008" name="PLoS Genet.">
        <title>Complete genome sequence of the complex carbohydrate-degrading marine bacterium, Saccharophagus degradans strain 2-40 T.</title>
        <authorList>
            <person name="Weiner R.M."/>
            <person name="Taylor L.E.II."/>
            <person name="Henrissat B."/>
            <person name="Hauser L."/>
            <person name="Land M."/>
            <person name="Coutinho P.M."/>
            <person name="Rancurel C."/>
            <person name="Saunders E.H."/>
            <person name="Longmire A.G."/>
            <person name="Zhang H."/>
            <person name="Bayer E.A."/>
            <person name="Gilbert H.J."/>
            <person name="Larimer F."/>
            <person name="Zhulin I.B."/>
            <person name="Ekborg N.A."/>
            <person name="Lamed R."/>
            <person name="Richardson P.M."/>
            <person name="Borovok I."/>
            <person name="Hutcheson S."/>
        </authorList>
    </citation>
    <scope>NUCLEOTIDE SEQUENCE [LARGE SCALE GENOMIC DNA]</scope>
    <source>
        <strain evidence="7">2-40 / ATCC 43961 / DSM 17024</strain>
    </source>
</reference>
<keyword evidence="2 4" id="KW-1133">Transmembrane helix</keyword>
<dbReference type="GeneID" id="98615096"/>
<feature type="transmembrane region" description="Helical" evidence="4">
    <location>
        <begin position="251"/>
        <end position="271"/>
    </location>
</feature>
<dbReference type="KEGG" id="sde:Sde_3481"/>
<feature type="transmembrane region" description="Helical" evidence="4">
    <location>
        <begin position="212"/>
        <end position="231"/>
    </location>
</feature>
<feature type="transmembrane region" description="Helical" evidence="4">
    <location>
        <begin position="303"/>
        <end position="322"/>
    </location>
</feature>
<feature type="transmembrane region" description="Helical" evidence="4">
    <location>
        <begin position="72"/>
        <end position="91"/>
    </location>
</feature>
<keyword evidence="3 4" id="KW-0472">Membrane</keyword>
<feature type="transmembrane region" description="Helical" evidence="4">
    <location>
        <begin position="7"/>
        <end position="32"/>
    </location>
</feature>
<evidence type="ECO:0000256" key="2">
    <source>
        <dbReference type="ARBA" id="ARBA00022989"/>
    </source>
</evidence>
<dbReference type="InterPro" id="IPR020846">
    <property type="entry name" value="MFS_dom"/>
</dbReference>
<feature type="transmembrane region" description="Helical" evidence="4">
    <location>
        <begin position="134"/>
        <end position="150"/>
    </location>
</feature>
<feature type="transmembrane region" description="Helical" evidence="4">
    <location>
        <begin position="44"/>
        <end position="65"/>
    </location>
</feature>
<proteinExistence type="predicted"/>
<accession>Q21EZ3</accession>
<dbReference type="InterPro" id="IPR036259">
    <property type="entry name" value="MFS_trans_sf"/>
</dbReference>
<dbReference type="PROSITE" id="PS50850">
    <property type="entry name" value="MFS"/>
    <property type="match status" value="1"/>
</dbReference>
<dbReference type="GO" id="GO:0022857">
    <property type="term" value="F:transmembrane transporter activity"/>
    <property type="evidence" value="ECO:0007669"/>
    <property type="project" value="InterPro"/>
</dbReference>
<dbReference type="HOGENOM" id="CLU_047644_2_0_6"/>
<feature type="transmembrane region" description="Helical" evidence="4">
    <location>
        <begin position="278"/>
        <end position="297"/>
    </location>
</feature>
<dbReference type="EMBL" id="CP000282">
    <property type="protein sequence ID" value="ABD82736.1"/>
    <property type="molecule type" value="Genomic_DNA"/>
</dbReference>
<dbReference type="SUPFAM" id="SSF103473">
    <property type="entry name" value="MFS general substrate transporter"/>
    <property type="match status" value="1"/>
</dbReference>
<evidence type="ECO:0000259" key="5">
    <source>
        <dbReference type="PROSITE" id="PS50850"/>
    </source>
</evidence>
<sequence>MLSLPRNVWVLACTISLTMAGISLLMLVGGLIGAELAPSPSLATLPIAAFVVGMAASTIPATMILKRFGRKAGTYFGFSATVLAALCAITAVNSHNFWLMVCCGLLIGTGTAFYQQFRFAAIESLSDPSNTGPALSALMLFNIVGALIGPELGTLGRHMLSGYAEYTGSFLLLIGLIVLAMLIFSLFNNPIASATNTTSSARPLKDIVRQPLFIIALISAGFGYGLMSFLMTSTPLSMHTHHGYSLADAKWVIQSHLVAMFLPSLFSGFLLKKLGEGKVMLLGGILYGVVILVAFAGQALMHYWWALVLLGVGWNFLFLSGTSLLPKTYKHEERFKAQAVNDFIVFTVQATAALSAAWVLFEFGWHTQVTIGIPLTVVIIIGATVLIRQPKNT</sequence>
<dbReference type="OrthoDB" id="8558006at2"/>
<dbReference type="eggNOG" id="COG0738">
    <property type="taxonomic scope" value="Bacteria"/>
</dbReference>
<dbReference type="Proteomes" id="UP000001947">
    <property type="component" value="Chromosome"/>
</dbReference>